<comment type="caution">
    <text evidence="10">The sequence shown here is derived from an EMBL/GenBank/DDBJ whole genome shotgun (WGS) entry which is preliminary data.</text>
</comment>
<dbReference type="Proteomes" id="UP000050413">
    <property type="component" value="Unassembled WGS sequence"/>
</dbReference>
<protein>
    <submittedName>
        <fullName evidence="10">ABC-type glycine betaine/proline uptake system permease component ProW</fullName>
    </submittedName>
    <submittedName>
        <fullName evidence="9">Glycine betaine/proline transport system permease protein</fullName>
    </submittedName>
</protein>
<dbReference type="InterPro" id="IPR000515">
    <property type="entry name" value="MetI-like"/>
</dbReference>
<accession>A0A0P7YR31</accession>
<feature type="transmembrane region" description="Helical" evidence="7">
    <location>
        <begin position="254"/>
        <end position="273"/>
    </location>
</feature>
<dbReference type="OrthoDB" id="9815258at2"/>
<evidence type="ECO:0000313" key="9">
    <source>
        <dbReference type="EMBL" id="CUX80165.1"/>
    </source>
</evidence>
<keyword evidence="4 7" id="KW-0812">Transmembrane</keyword>
<evidence type="ECO:0000313" key="10">
    <source>
        <dbReference type="EMBL" id="KPP92762.1"/>
    </source>
</evidence>
<evidence type="ECO:0000256" key="3">
    <source>
        <dbReference type="ARBA" id="ARBA00022475"/>
    </source>
</evidence>
<dbReference type="RefSeq" id="WP_072245211.1">
    <property type="nucleotide sequence ID" value="NZ_FBYC01000004.1"/>
</dbReference>
<dbReference type="FunFam" id="1.10.3720.10:FF:000001">
    <property type="entry name" value="Glycine betaine ABC transporter, permease"/>
    <property type="match status" value="1"/>
</dbReference>
<name>A0A0P7YR31_9RHOB</name>
<reference evidence="10 11" key="1">
    <citation type="submission" date="2015-09" db="EMBL/GenBank/DDBJ databases">
        <title>Identification and resolution of microdiversity through metagenomic sequencing of parallel consortia.</title>
        <authorList>
            <person name="Nelson W.C."/>
            <person name="Romine M.F."/>
            <person name="Lindemann S.R."/>
        </authorList>
    </citation>
    <scope>NUCLEOTIDE SEQUENCE [LARGE SCALE GENOMIC DNA]</scope>
    <source>
        <strain evidence="10">HL-91</strain>
    </source>
</reference>
<evidence type="ECO:0000256" key="2">
    <source>
        <dbReference type="ARBA" id="ARBA00022448"/>
    </source>
</evidence>
<sequence length="283" mass="30266">MADAFTQPIIDAKIPVGRVVAMGFEWLQDTFITAFDALELTLRSMIGGLETALIEPHPFIVIAAFGAVTWLLQRKWVSVLVVVLCAVFALNQGYWDLTMQTLTLVLASCVVCMGVGVPLGIYAAHHPKFYRALTPVLDLMQTLPVFVYLIPVLVLFGLGMVPGLVATVIFAMPAAIRLTELGIRSTPRALSEAATAFGATTAQRIFKVELPFAFPQIMAGLNQTIMLSLSMVVIAGLVGAPGLGVSIVRALNTVNAALGFEAGAVIVAVAIMLDRMLRVEAVR</sequence>
<dbReference type="PANTHER" id="PTHR47737">
    <property type="entry name" value="GLYCINE BETAINE/PROLINE BETAINE TRANSPORT SYSTEM PERMEASE PROTEIN PROW"/>
    <property type="match status" value="1"/>
</dbReference>
<evidence type="ECO:0000256" key="1">
    <source>
        <dbReference type="ARBA" id="ARBA00004651"/>
    </source>
</evidence>
<feature type="transmembrane region" description="Helical" evidence="7">
    <location>
        <begin position="145"/>
        <end position="171"/>
    </location>
</feature>
<keyword evidence="12" id="KW-1185">Reference proteome</keyword>
<dbReference type="EMBL" id="LJSG01000011">
    <property type="protein sequence ID" value="KPP92762.1"/>
    <property type="molecule type" value="Genomic_DNA"/>
</dbReference>
<dbReference type="PATRIC" id="fig|1666912.4.peg.2227"/>
<feature type="transmembrane region" description="Helical" evidence="7">
    <location>
        <begin position="52"/>
        <end position="70"/>
    </location>
</feature>
<dbReference type="GO" id="GO:0031460">
    <property type="term" value="P:glycine betaine transport"/>
    <property type="evidence" value="ECO:0007669"/>
    <property type="project" value="TreeGrafter"/>
</dbReference>
<evidence type="ECO:0000256" key="5">
    <source>
        <dbReference type="ARBA" id="ARBA00022989"/>
    </source>
</evidence>
<keyword evidence="3" id="KW-1003">Cell membrane</keyword>
<evidence type="ECO:0000313" key="11">
    <source>
        <dbReference type="Proteomes" id="UP000050413"/>
    </source>
</evidence>
<keyword evidence="2 7" id="KW-0813">Transport</keyword>
<reference evidence="9 12" key="2">
    <citation type="submission" date="2016-01" db="EMBL/GenBank/DDBJ databases">
        <authorList>
            <person name="Varghese N."/>
        </authorList>
    </citation>
    <scope>NUCLEOTIDE SEQUENCE [LARGE SCALE GENOMIC DNA]</scope>
    <source>
        <strain evidence="9 12">HL-91</strain>
    </source>
</reference>
<dbReference type="NCBIfam" id="TIGR03416">
    <property type="entry name" value="ABC_choXWV_perm"/>
    <property type="match status" value="1"/>
</dbReference>
<feature type="transmembrane region" description="Helical" evidence="7">
    <location>
        <begin position="102"/>
        <end position="125"/>
    </location>
</feature>
<dbReference type="Gene3D" id="1.10.3720.10">
    <property type="entry name" value="MetI-like"/>
    <property type="match status" value="1"/>
</dbReference>
<dbReference type="CDD" id="cd06261">
    <property type="entry name" value="TM_PBP2"/>
    <property type="match status" value="1"/>
</dbReference>
<evidence type="ECO:0000256" key="6">
    <source>
        <dbReference type="ARBA" id="ARBA00023136"/>
    </source>
</evidence>
<feature type="domain" description="ABC transmembrane type-1" evidence="8">
    <location>
        <begin position="98"/>
        <end position="277"/>
    </location>
</feature>
<dbReference type="PROSITE" id="PS50928">
    <property type="entry name" value="ABC_TM1"/>
    <property type="match status" value="1"/>
</dbReference>
<organism evidence="10 11">
    <name type="scientific">Roseibaca calidilacus</name>
    <dbReference type="NCBI Taxonomy" id="1666912"/>
    <lineage>
        <taxon>Bacteria</taxon>
        <taxon>Pseudomonadati</taxon>
        <taxon>Pseudomonadota</taxon>
        <taxon>Alphaproteobacteria</taxon>
        <taxon>Rhodobacterales</taxon>
        <taxon>Paracoccaceae</taxon>
        <taxon>Roseinatronobacter</taxon>
    </lineage>
</organism>
<gene>
    <name evidence="10" type="primary">proW</name>
    <name evidence="9" type="ORF">Ga0058931_0872</name>
    <name evidence="10" type="ORF">HLUCCA05_10225</name>
</gene>
<dbReference type="AlphaFoldDB" id="A0A0P7YR31"/>
<evidence type="ECO:0000256" key="4">
    <source>
        <dbReference type="ARBA" id="ARBA00022692"/>
    </source>
</evidence>
<dbReference type="Pfam" id="PF00528">
    <property type="entry name" value="BPD_transp_1"/>
    <property type="match status" value="1"/>
</dbReference>
<keyword evidence="5 7" id="KW-1133">Transmembrane helix</keyword>
<dbReference type="GO" id="GO:0005275">
    <property type="term" value="F:amine transmembrane transporter activity"/>
    <property type="evidence" value="ECO:0007669"/>
    <property type="project" value="TreeGrafter"/>
</dbReference>
<evidence type="ECO:0000256" key="7">
    <source>
        <dbReference type="RuleBase" id="RU363032"/>
    </source>
</evidence>
<proteinExistence type="inferred from homology"/>
<feature type="transmembrane region" description="Helical" evidence="7">
    <location>
        <begin position="225"/>
        <end position="248"/>
    </location>
</feature>
<dbReference type="EMBL" id="FBYC01000004">
    <property type="protein sequence ID" value="CUX80165.1"/>
    <property type="molecule type" value="Genomic_DNA"/>
</dbReference>
<keyword evidence="6 7" id="KW-0472">Membrane</keyword>
<dbReference type="SUPFAM" id="SSF161098">
    <property type="entry name" value="MetI-like"/>
    <property type="match status" value="1"/>
</dbReference>
<comment type="subcellular location">
    <subcellularLocation>
        <location evidence="1 7">Cell membrane</location>
        <topology evidence="1 7">Multi-pass membrane protein</topology>
    </subcellularLocation>
</comment>
<dbReference type="GO" id="GO:0043190">
    <property type="term" value="C:ATP-binding cassette (ABC) transporter complex"/>
    <property type="evidence" value="ECO:0007669"/>
    <property type="project" value="TreeGrafter"/>
</dbReference>
<comment type="similarity">
    <text evidence="7">Belongs to the binding-protein-dependent transport system permease family.</text>
</comment>
<evidence type="ECO:0000313" key="12">
    <source>
        <dbReference type="Proteomes" id="UP000182045"/>
    </source>
</evidence>
<dbReference type="STRING" id="1666912.Ga0058931_0872"/>
<dbReference type="GO" id="GO:0015871">
    <property type="term" value="P:choline transport"/>
    <property type="evidence" value="ECO:0007669"/>
    <property type="project" value="TreeGrafter"/>
</dbReference>
<dbReference type="Proteomes" id="UP000182045">
    <property type="component" value="Unassembled WGS sequence"/>
</dbReference>
<dbReference type="PANTHER" id="PTHR47737:SF1">
    <property type="entry name" value="GLYCINE BETAINE_PROLINE BETAINE TRANSPORT SYSTEM PERMEASE PROTEIN PROW"/>
    <property type="match status" value="1"/>
</dbReference>
<dbReference type="InterPro" id="IPR035906">
    <property type="entry name" value="MetI-like_sf"/>
</dbReference>
<dbReference type="GO" id="GO:0015226">
    <property type="term" value="F:carnitine transmembrane transporter activity"/>
    <property type="evidence" value="ECO:0007669"/>
    <property type="project" value="TreeGrafter"/>
</dbReference>
<feature type="transmembrane region" description="Helical" evidence="7">
    <location>
        <begin position="76"/>
        <end position="95"/>
    </location>
</feature>
<evidence type="ECO:0000259" key="8">
    <source>
        <dbReference type="PROSITE" id="PS50928"/>
    </source>
</evidence>
<dbReference type="InterPro" id="IPR017784">
    <property type="entry name" value="ABC_transptr_choline_permease"/>
</dbReference>